<sequence length="229" mass="26156">MSSPSLTLEYKHLLTHCPTGVLLVPTSNPLTFTGSIFLRRGAYQNSIYKFRVVLPEGYNGPGKFPEVYFEGMVPFNPMVRPADGFLDVKSGFFSWNEGEMEGKCFLVSLLTYVKKIFYIKRFGVERDSVEIGILGCQEIDRKYFANMEAAELFVQDREEYDRRLMENVRESQEKVYEDGGSWKFFSRRGGEVKDSILKKMNDIAGQDDTKGAKGDEILEAVKVCKEDLN</sequence>
<dbReference type="AlphaFoldDB" id="A0A9W7FCU5"/>
<feature type="domain" description="UBC core" evidence="1">
    <location>
        <begin position="1"/>
        <end position="173"/>
    </location>
</feature>
<evidence type="ECO:0000259" key="1">
    <source>
        <dbReference type="PROSITE" id="PS50127"/>
    </source>
</evidence>
<keyword evidence="3" id="KW-1185">Reference proteome</keyword>
<evidence type="ECO:0000313" key="3">
    <source>
        <dbReference type="Proteomes" id="UP001165160"/>
    </source>
</evidence>
<dbReference type="PROSITE" id="PS50127">
    <property type="entry name" value="UBC_2"/>
    <property type="match status" value="1"/>
</dbReference>
<dbReference type="CDD" id="cd23814">
    <property type="entry name" value="UEV_AKTIP"/>
    <property type="match status" value="1"/>
</dbReference>
<dbReference type="Gene3D" id="3.10.110.10">
    <property type="entry name" value="Ubiquitin Conjugating Enzyme"/>
    <property type="match status" value="1"/>
</dbReference>
<dbReference type="Proteomes" id="UP001165160">
    <property type="component" value="Unassembled WGS sequence"/>
</dbReference>
<accession>A0A9W7FCU5</accession>
<dbReference type="InterPro" id="IPR016135">
    <property type="entry name" value="UBQ-conjugating_enzyme/RWD"/>
</dbReference>
<dbReference type="InterPro" id="IPR000608">
    <property type="entry name" value="UBC"/>
</dbReference>
<proteinExistence type="predicted"/>
<protein>
    <recommendedName>
        <fullName evidence="1">UBC core domain-containing protein</fullName>
    </recommendedName>
</protein>
<comment type="caution">
    <text evidence="2">The sequence shown here is derived from an EMBL/GenBank/DDBJ whole genome shotgun (WGS) entry which is preliminary data.</text>
</comment>
<dbReference type="SUPFAM" id="SSF54495">
    <property type="entry name" value="UBC-like"/>
    <property type="match status" value="1"/>
</dbReference>
<organism evidence="2 3">
    <name type="scientific">Triparma verrucosa</name>
    <dbReference type="NCBI Taxonomy" id="1606542"/>
    <lineage>
        <taxon>Eukaryota</taxon>
        <taxon>Sar</taxon>
        <taxon>Stramenopiles</taxon>
        <taxon>Ochrophyta</taxon>
        <taxon>Bolidophyceae</taxon>
        <taxon>Parmales</taxon>
        <taxon>Triparmaceae</taxon>
        <taxon>Triparma</taxon>
    </lineage>
</organism>
<gene>
    <name evidence="2" type="ORF">TrVE_jg13444</name>
</gene>
<reference evidence="3" key="1">
    <citation type="journal article" date="2023" name="Commun. Biol.">
        <title>Genome analysis of Parmales, the sister group of diatoms, reveals the evolutionary specialization of diatoms from phago-mixotrophs to photoautotrophs.</title>
        <authorList>
            <person name="Ban H."/>
            <person name="Sato S."/>
            <person name="Yoshikawa S."/>
            <person name="Yamada K."/>
            <person name="Nakamura Y."/>
            <person name="Ichinomiya M."/>
            <person name="Sato N."/>
            <person name="Blanc-Mathieu R."/>
            <person name="Endo H."/>
            <person name="Kuwata A."/>
            <person name="Ogata H."/>
        </authorList>
    </citation>
    <scope>NUCLEOTIDE SEQUENCE [LARGE SCALE GENOMIC DNA]</scope>
    <source>
        <strain evidence="3">NIES 3699</strain>
    </source>
</reference>
<dbReference type="EMBL" id="BRXX01000407">
    <property type="protein sequence ID" value="GMI09877.1"/>
    <property type="molecule type" value="Genomic_DNA"/>
</dbReference>
<evidence type="ECO:0000313" key="2">
    <source>
        <dbReference type="EMBL" id="GMI09877.1"/>
    </source>
</evidence>
<name>A0A9W7FCU5_9STRA</name>